<accession>A0A4D6KU86</accession>
<protein>
    <submittedName>
        <fullName evidence="2">Uncharacterized protein</fullName>
    </submittedName>
</protein>
<proteinExistence type="predicted"/>
<evidence type="ECO:0000313" key="2">
    <source>
        <dbReference type="EMBL" id="QCD80260.1"/>
    </source>
</evidence>
<name>A0A4D6KU86_VIGUN</name>
<dbReference type="EMBL" id="CP039346">
    <property type="protein sequence ID" value="QCD80260.1"/>
    <property type="molecule type" value="Genomic_DNA"/>
</dbReference>
<reference evidence="2 3" key="1">
    <citation type="submission" date="2019-04" db="EMBL/GenBank/DDBJ databases">
        <title>An improved genome assembly and genetic linkage map for asparagus bean, Vigna unguiculata ssp. sesquipedialis.</title>
        <authorList>
            <person name="Xia Q."/>
            <person name="Zhang R."/>
            <person name="Dong Y."/>
        </authorList>
    </citation>
    <scope>NUCLEOTIDE SEQUENCE [LARGE SCALE GENOMIC DNA]</scope>
    <source>
        <tissue evidence="2">Leaf</tissue>
    </source>
</reference>
<sequence>MSSEMCIRDSPTAHEVRERGVRRNERFVGEALRNQPHRKLQGSRDDGARQPGQPSTRCV</sequence>
<dbReference type="AlphaFoldDB" id="A0A4D6KU86"/>
<evidence type="ECO:0000256" key="1">
    <source>
        <dbReference type="SAM" id="MobiDB-lite"/>
    </source>
</evidence>
<gene>
    <name evidence="2" type="ORF">DEO72_LG2g581</name>
</gene>
<evidence type="ECO:0000313" key="3">
    <source>
        <dbReference type="Proteomes" id="UP000501690"/>
    </source>
</evidence>
<feature type="compositionally biased region" description="Basic and acidic residues" evidence="1">
    <location>
        <begin position="11"/>
        <end position="28"/>
    </location>
</feature>
<keyword evidence="3" id="KW-1185">Reference proteome</keyword>
<dbReference type="Proteomes" id="UP000501690">
    <property type="component" value="Linkage Group LG2"/>
</dbReference>
<feature type="region of interest" description="Disordered" evidence="1">
    <location>
        <begin position="1"/>
        <end position="59"/>
    </location>
</feature>
<organism evidence="2 3">
    <name type="scientific">Vigna unguiculata</name>
    <name type="common">Cowpea</name>
    <dbReference type="NCBI Taxonomy" id="3917"/>
    <lineage>
        <taxon>Eukaryota</taxon>
        <taxon>Viridiplantae</taxon>
        <taxon>Streptophyta</taxon>
        <taxon>Embryophyta</taxon>
        <taxon>Tracheophyta</taxon>
        <taxon>Spermatophyta</taxon>
        <taxon>Magnoliopsida</taxon>
        <taxon>eudicotyledons</taxon>
        <taxon>Gunneridae</taxon>
        <taxon>Pentapetalae</taxon>
        <taxon>rosids</taxon>
        <taxon>fabids</taxon>
        <taxon>Fabales</taxon>
        <taxon>Fabaceae</taxon>
        <taxon>Papilionoideae</taxon>
        <taxon>50 kb inversion clade</taxon>
        <taxon>NPAAA clade</taxon>
        <taxon>indigoferoid/millettioid clade</taxon>
        <taxon>Phaseoleae</taxon>
        <taxon>Vigna</taxon>
    </lineage>
</organism>